<evidence type="ECO:0000259" key="3">
    <source>
        <dbReference type="Pfam" id="PF01464"/>
    </source>
</evidence>
<reference evidence="4 5" key="1">
    <citation type="submission" date="2015-09" db="EMBL/GenBank/DDBJ databases">
        <title>Draft genome sequence of a Caloramator mitchellensis, a moderate thermophile from the Great Artesian Basin of Australia.</title>
        <authorList>
            <person name="Patel B.K."/>
        </authorList>
    </citation>
    <scope>NUCLEOTIDE SEQUENCE [LARGE SCALE GENOMIC DNA]</scope>
    <source>
        <strain evidence="4 5">VF08</strain>
    </source>
</reference>
<dbReference type="PANTHER" id="PTHR37423">
    <property type="entry name" value="SOLUBLE LYTIC MUREIN TRANSGLYCOSYLASE-RELATED"/>
    <property type="match status" value="1"/>
</dbReference>
<dbReference type="GO" id="GO:0000270">
    <property type="term" value="P:peptidoglycan metabolic process"/>
    <property type="evidence" value="ECO:0007669"/>
    <property type="project" value="InterPro"/>
</dbReference>
<dbReference type="InterPro" id="IPR008258">
    <property type="entry name" value="Transglycosylase_SLT_dom_1"/>
</dbReference>
<dbReference type="STRING" id="908809.ABG79_00344"/>
<evidence type="ECO:0000313" key="5">
    <source>
        <dbReference type="Proteomes" id="UP000052015"/>
    </source>
</evidence>
<feature type="domain" description="Transglycosylase SLT" evidence="3">
    <location>
        <begin position="81"/>
        <end position="177"/>
    </location>
</feature>
<dbReference type="GO" id="GO:0008933">
    <property type="term" value="F:peptidoglycan lytic transglycosylase activity"/>
    <property type="evidence" value="ECO:0007669"/>
    <property type="project" value="InterPro"/>
</dbReference>
<keyword evidence="4" id="KW-0456">Lyase</keyword>
<evidence type="ECO:0000256" key="2">
    <source>
        <dbReference type="SAM" id="MobiDB-lite"/>
    </source>
</evidence>
<dbReference type="EMBL" id="LKHP01000002">
    <property type="protein sequence ID" value="KRQ87543.1"/>
    <property type="molecule type" value="Genomic_DNA"/>
</dbReference>
<dbReference type="SUPFAM" id="SSF53955">
    <property type="entry name" value="Lysozyme-like"/>
    <property type="match status" value="1"/>
</dbReference>
<protein>
    <submittedName>
        <fullName evidence="4">Membrane-bound lytic murein transglycosylase C</fullName>
        <ecNumber evidence="4">4.2.2.-</ecNumber>
    </submittedName>
</protein>
<proteinExistence type="inferred from homology"/>
<name>A0A0R3JVE0_CALMK</name>
<dbReference type="EC" id="4.2.2.-" evidence="4"/>
<evidence type="ECO:0000256" key="1">
    <source>
        <dbReference type="ARBA" id="ARBA00007734"/>
    </source>
</evidence>
<feature type="compositionally biased region" description="Polar residues" evidence="2">
    <location>
        <begin position="50"/>
        <end position="63"/>
    </location>
</feature>
<sequence length="213" mass="23470">MKIDEAVRLIQIMMMQQLTQQSSIDGTSQNTELFKSILEGLLKAQTNENSVNQQQTGAASSNLDKPEEQSDGLKSTTIEAAIKEASRKYGVDEALIRAVIKQESGFNPKAVSSAGAMGLMQLMPSTAKSLGIDNPFDPIENIEGGTKYLRRLIDSFKGQKELALAAYNGGIGRMNRRGVDTVEEIVKMPNETVNYVDKVMKNYQKYKSVDRKA</sequence>
<dbReference type="InterPro" id="IPR000189">
    <property type="entry name" value="Transglyc_AS"/>
</dbReference>
<dbReference type="CDD" id="cd00254">
    <property type="entry name" value="LT-like"/>
    <property type="match status" value="1"/>
</dbReference>
<organism evidence="4 5">
    <name type="scientific">Caloramator mitchellensis</name>
    <dbReference type="NCBI Taxonomy" id="908809"/>
    <lineage>
        <taxon>Bacteria</taxon>
        <taxon>Bacillati</taxon>
        <taxon>Bacillota</taxon>
        <taxon>Clostridia</taxon>
        <taxon>Eubacteriales</taxon>
        <taxon>Clostridiaceae</taxon>
        <taxon>Caloramator</taxon>
    </lineage>
</organism>
<dbReference type="PANTHER" id="PTHR37423:SF2">
    <property type="entry name" value="MEMBRANE-BOUND LYTIC MUREIN TRANSGLYCOSYLASE C"/>
    <property type="match status" value="1"/>
</dbReference>
<comment type="similarity">
    <text evidence="1">Belongs to the transglycosylase Slt family.</text>
</comment>
<feature type="region of interest" description="Disordered" evidence="2">
    <location>
        <begin position="50"/>
        <end position="73"/>
    </location>
</feature>
<accession>A0A0R3JVE0</accession>
<comment type="caution">
    <text evidence="4">The sequence shown here is derived from an EMBL/GenBank/DDBJ whole genome shotgun (WGS) entry which is preliminary data.</text>
</comment>
<dbReference type="Pfam" id="PF01464">
    <property type="entry name" value="SLT"/>
    <property type="match status" value="1"/>
</dbReference>
<dbReference type="Gene3D" id="1.10.530.10">
    <property type="match status" value="1"/>
</dbReference>
<evidence type="ECO:0000313" key="4">
    <source>
        <dbReference type="EMBL" id="KRQ87543.1"/>
    </source>
</evidence>
<dbReference type="Proteomes" id="UP000052015">
    <property type="component" value="Unassembled WGS sequence"/>
</dbReference>
<gene>
    <name evidence="4" type="primary">mltC</name>
    <name evidence="4" type="ORF">ABG79_00344</name>
</gene>
<dbReference type="GO" id="GO:0016020">
    <property type="term" value="C:membrane"/>
    <property type="evidence" value="ECO:0007669"/>
    <property type="project" value="InterPro"/>
</dbReference>
<dbReference type="AlphaFoldDB" id="A0A0R3JVE0"/>
<keyword evidence="5" id="KW-1185">Reference proteome</keyword>
<dbReference type="InterPro" id="IPR023346">
    <property type="entry name" value="Lysozyme-like_dom_sf"/>
</dbReference>
<dbReference type="PROSITE" id="PS00922">
    <property type="entry name" value="TRANSGLYCOSYLASE"/>
    <property type="match status" value="1"/>
</dbReference>
<dbReference type="PATRIC" id="fig|908809.3.peg.345"/>
<dbReference type="RefSeq" id="WP_057976494.1">
    <property type="nucleotide sequence ID" value="NZ_LKHP01000002.1"/>
</dbReference>